<evidence type="ECO:0000313" key="5">
    <source>
        <dbReference type="EMBL" id="TQM23819.1"/>
    </source>
</evidence>
<name>A0A543EQM0_9MICO</name>
<evidence type="ECO:0000259" key="4">
    <source>
        <dbReference type="PROSITE" id="PS50932"/>
    </source>
</evidence>
<dbReference type="Gene3D" id="3.40.50.2300">
    <property type="match status" value="2"/>
</dbReference>
<dbReference type="EMBL" id="VFPE01000005">
    <property type="protein sequence ID" value="TQM23819.1"/>
    <property type="molecule type" value="Genomic_DNA"/>
</dbReference>
<dbReference type="SUPFAM" id="SSF53822">
    <property type="entry name" value="Periplasmic binding protein-like I"/>
    <property type="match status" value="1"/>
</dbReference>
<organism evidence="5 6">
    <name type="scientific">Microbacterium kyungheense</name>
    <dbReference type="NCBI Taxonomy" id="1263636"/>
    <lineage>
        <taxon>Bacteria</taxon>
        <taxon>Bacillati</taxon>
        <taxon>Actinomycetota</taxon>
        <taxon>Actinomycetes</taxon>
        <taxon>Micrococcales</taxon>
        <taxon>Microbacteriaceae</taxon>
        <taxon>Microbacterium</taxon>
    </lineage>
</organism>
<dbReference type="Proteomes" id="UP000320235">
    <property type="component" value="Unassembled WGS sequence"/>
</dbReference>
<keyword evidence="3" id="KW-0804">Transcription</keyword>
<dbReference type="OrthoDB" id="37081at2"/>
<dbReference type="PANTHER" id="PTHR30146">
    <property type="entry name" value="LACI-RELATED TRANSCRIPTIONAL REPRESSOR"/>
    <property type="match status" value="1"/>
</dbReference>
<keyword evidence="1" id="KW-0805">Transcription regulation</keyword>
<dbReference type="GO" id="GO:0000976">
    <property type="term" value="F:transcription cis-regulatory region binding"/>
    <property type="evidence" value="ECO:0007669"/>
    <property type="project" value="TreeGrafter"/>
</dbReference>
<dbReference type="InterPro" id="IPR028082">
    <property type="entry name" value="Peripla_BP_I"/>
</dbReference>
<evidence type="ECO:0000313" key="6">
    <source>
        <dbReference type="Proteomes" id="UP000320235"/>
    </source>
</evidence>
<keyword evidence="6" id="KW-1185">Reference proteome</keyword>
<dbReference type="PROSITE" id="PS50932">
    <property type="entry name" value="HTH_LACI_2"/>
    <property type="match status" value="1"/>
</dbReference>
<dbReference type="CDD" id="cd06267">
    <property type="entry name" value="PBP1_LacI_sugar_binding-like"/>
    <property type="match status" value="1"/>
</dbReference>
<evidence type="ECO:0000256" key="1">
    <source>
        <dbReference type="ARBA" id="ARBA00023015"/>
    </source>
</evidence>
<accession>A0A543EQM0</accession>
<dbReference type="GO" id="GO:0003700">
    <property type="term" value="F:DNA-binding transcription factor activity"/>
    <property type="evidence" value="ECO:0007669"/>
    <property type="project" value="TreeGrafter"/>
</dbReference>
<feature type="domain" description="HTH lacI-type" evidence="4">
    <location>
        <begin position="4"/>
        <end position="59"/>
    </location>
</feature>
<reference evidence="5 6" key="1">
    <citation type="submission" date="2019-06" db="EMBL/GenBank/DDBJ databases">
        <title>Sequencing the genomes of 1000 actinobacteria strains.</title>
        <authorList>
            <person name="Klenk H.-P."/>
        </authorList>
    </citation>
    <scope>NUCLEOTIDE SEQUENCE [LARGE SCALE GENOMIC DNA]</scope>
    <source>
        <strain evidence="5 6">DSM 105492</strain>
    </source>
</reference>
<dbReference type="SUPFAM" id="SSF47413">
    <property type="entry name" value="lambda repressor-like DNA-binding domains"/>
    <property type="match status" value="1"/>
</dbReference>
<dbReference type="Gene3D" id="1.10.260.40">
    <property type="entry name" value="lambda repressor-like DNA-binding domains"/>
    <property type="match status" value="1"/>
</dbReference>
<dbReference type="Pfam" id="PF00356">
    <property type="entry name" value="LacI"/>
    <property type="match status" value="1"/>
</dbReference>
<dbReference type="InterPro" id="IPR046335">
    <property type="entry name" value="LacI/GalR-like_sensor"/>
</dbReference>
<dbReference type="RefSeq" id="WP_141895988.1">
    <property type="nucleotide sequence ID" value="NZ_BAABLH010000006.1"/>
</dbReference>
<evidence type="ECO:0000256" key="3">
    <source>
        <dbReference type="ARBA" id="ARBA00023163"/>
    </source>
</evidence>
<protein>
    <submittedName>
        <fullName evidence="5">LacI family transcriptional regulator</fullName>
    </submittedName>
</protein>
<dbReference type="Pfam" id="PF13377">
    <property type="entry name" value="Peripla_BP_3"/>
    <property type="match status" value="1"/>
</dbReference>
<dbReference type="AlphaFoldDB" id="A0A543EQM0"/>
<dbReference type="CDD" id="cd01392">
    <property type="entry name" value="HTH_LacI"/>
    <property type="match status" value="1"/>
</dbReference>
<comment type="caution">
    <text evidence="5">The sequence shown here is derived from an EMBL/GenBank/DDBJ whole genome shotgun (WGS) entry which is preliminary data.</text>
</comment>
<dbReference type="PANTHER" id="PTHR30146:SF109">
    <property type="entry name" value="HTH-TYPE TRANSCRIPTIONAL REGULATOR GALS"/>
    <property type="match status" value="1"/>
</dbReference>
<sequence length="335" mass="35582">MTSVRRSDVAQAAGVSPAVVSYVLNGGPRPVSADARRRVEAAIAELGYRPNKIAQALRGTRTHSIAMLMPDHLNPHFAELAQAMEDEAQRRGYVLIIGTAANDVEREQSYLRSFLDRQVDGVVLISASAAPDVHEIEAAGIPLVLLDRAAVGATHSSVVTDNRAAAALGVRHLQEHGRTRLRFLSGPAELEPVRERDQGWRETTGDDSDARIWRSAFSREAGYRAVQSAIAASGVDFDGLFTASDAQAIGALSALREAGADVPDDVAVVSLDGSEAGRYTVPPLTSVVQDVHRLAAEAVEILVARADASVPVHLVLEPSLRRLQSCGCGLADHAG</sequence>
<dbReference type="InterPro" id="IPR010982">
    <property type="entry name" value="Lambda_DNA-bd_dom_sf"/>
</dbReference>
<dbReference type="InterPro" id="IPR000843">
    <property type="entry name" value="HTH_LacI"/>
</dbReference>
<gene>
    <name evidence="5" type="ORF">FB391_3209</name>
</gene>
<evidence type="ECO:0000256" key="2">
    <source>
        <dbReference type="ARBA" id="ARBA00023125"/>
    </source>
</evidence>
<dbReference type="SMART" id="SM00354">
    <property type="entry name" value="HTH_LACI"/>
    <property type="match status" value="1"/>
</dbReference>
<proteinExistence type="predicted"/>
<keyword evidence="2" id="KW-0238">DNA-binding</keyword>